<evidence type="ECO:0000259" key="1">
    <source>
        <dbReference type="Pfam" id="PF08242"/>
    </source>
</evidence>
<dbReference type="InterPro" id="IPR029063">
    <property type="entry name" value="SAM-dependent_MTases_sf"/>
</dbReference>
<keyword evidence="2" id="KW-0489">Methyltransferase</keyword>
<dbReference type="InterPro" id="IPR050508">
    <property type="entry name" value="Methyltransf_Superfamily"/>
</dbReference>
<dbReference type="GO" id="GO:0008168">
    <property type="term" value="F:methyltransferase activity"/>
    <property type="evidence" value="ECO:0007669"/>
    <property type="project" value="UniProtKB-KW"/>
</dbReference>
<dbReference type="RefSeq" id="WP_308950721.1">
    <property type="nucleotide sequence ID" value="NZ_JARXHW010000026.1"/>
</dbReference>
<feature type="domain" description="Methyltransferase type 12" evidence="1">
    <location>
        <begin position="42"/>
        <end position="140"/>
    </location>
</feature>
<dbReference type="Gene3D" id="3.40.50.150">
    <property type="entry name" value="Vaccinia Virus protein VP39"/>
    <property type="match status" value="1"/>
</dbReference>
<gene>
    <name evidence="2" type="ORF">QEH52_11935</name>
</gene>
<dbReference type="CDD" id="cd02440">
    <property type="entry name" value="AdoMet_MTases"/>
    <property type="match status" value="1"/>
</dbReference>
<dbReference type="SUPFAM" id="SSF53335">
    <property type="entry name" value="S-adenosyl-L-methionine-dependent methyltransferases"/>
    <property type="match status" value="1"/>
</dbReference>
<keyword evidence="2" id="KW-0808">Transferase</keyword>
<protein>
    <submittedName>
        <fullName evidence="2">Class I SAM-dependent methyltransferase</fullName>
    </submittedName>
</protein>
<dbReference type="GO" id="GO:0032259">
    <property type="term" value="P:methylation"/>
    <property type="evidence" value="ECO:0007669"/>
    <property type="project" value="UniProtKB-KW"/>
</dbReference>
<dbReference type="PANTHER" id="PTHR42912">
    <property type="entry name" value="METHYLTRANSFERASE"/>
    <property type="match status" value="1"/>
</dbReference>
<keyword evidence="3" id="KW-1185">Reference proteome</keyword>
<dbReference type="PANTHER" id="PTHR42912:SF85">
    <property type="entry name" value="METHYLTRANSFERASE TYPE 11"/>
    <property type="match status" value="1"/>
</dbReference>
<reference evidence="2 3" key="1">
    <citation type="submission" date="2023-04" db="EMBL/GenBank/DDBJ databases">
        <title>A novel bacteria isolated from coastal sediment.</title>
        <authorList>
            <person name="Liu X.-J."/>
            <person name="Du Z.-J."/>
        </authorList>
    </citation>
    <scope>NUCLEOTIDE SEQUENCE [LARGE SCALE GENOMIC DNA]</scope>
    <source>
        <strain evidence="2 3">SDUM461003</strain>
    </source>
</reference>
<comment type="caution">
    <text evidence="2">The sequence shown here is derived from an EMBL/GenBank/DDBJ whole genome shotgun (WGS) entry which is preliminary data.</text>
</comment>
<dbReference type="EMBL" id="JARXHW010000026">
    <property type="protein sequence ID" value="MDQ8208223.1"/>
    <property type="molecule type" value="Genomic_DNA"/>
</dbReference>
<dbReference type="Pfam" id="PF08242">
    <property type="entry name" value="Methyltransf_12"/>
    <property type="match status" value="1"/>
</dbReference>
<accession>A0ABU1AVR8</accession>
<sequence length="214" mass="24558">MDPKTIEAYDTHASVFAARYRSGDRVPVERLKLAFGHRAHILDIGVGSGVDMARFLEAGYDVRGLEPSQVLMETALEHFPRLQGRLSQGAIPLQEDELLQRWQSHFDGIFCSAVLMHIAPDRQQLALEEMYRMLKPEGRLLLTVSSNRSGLDEQGRDEYQRYYAELSEERVLELSQNAGFVQQQTWHDADKWHRAGLVWASYLFEKPKLKASVR</sequence>
<proteinExistence type="predicted"/>
<evidence type="ECO:0000313" key="2">
    <source>
        <dbReference type="EMBL" id="MDQ8208223.1"/>
    </source>
</evidence>
<organism evidence="2 3">
    <name type="scientific">Thalassobacterium maritimum</name>
    <dbReference type="NCBI Taxonomy" id="3041265"/>
    <lineage>
        <taxon>Bacteria</taxon>
        <taxon>Pseudomonadati</taxon>
        <taxon>Verrucomicrobiota</taxon>
        <taxon>Opitutia</taxon>
        <taxon>Puniceicoccales</taxon>
        <taxon>Coraliomargaritaceae</taxon>
        <taxon>Thalassobacterium</taxon>
    </lineage>
</organism>
<dbReference type="InterPro" id="IPR013217">
    <property type="entry name" value="Methyltransf_12"/>
</dbReference>
<evidence type="ECO:0000313" key="3">
    <source>
        <dbReference type="Proteomes" id="UP001225316"/>
    </source>
</evidence>
<name>A0ABU1AVR8_9BACT</name>
<dbReference type="Proteomes" id="UP001225316">
    <property type="component" value="Unassembled WGS sequence"/>
</dbReference>